<evidence type="ECO:0000259" key="3">
    <source>
        <dbReference type="SMART" id="SM01027"/>
    </source>
</evidence>
<organism evidence="4 5">
    <name type="scientific">Candidatus Woesebacteria bacterium GW2011_GWA2_40_7b</name>
    <dbReference type="NCBI Taxonomy" id="1618563"/>
    <lineage>
        <taxon>Bacteria</taxon>
        <taxon>Candidatus Woeseibacteriota</taxon>
    </lineage>
</organism>
<dbReference type="InterPro" id="IPR001279">
    <property type="entry name" value="Metallo-B-lactamas"/>
</dbReference>
<evidence type="ECO:0000313" key="4">
    <source>
        <dbReference type="EMBL" id="KKR70009.1"/>
    </source>
</evidence>
<dbReference type="GO" id="GO:0016787">
    <property type="term" value="F:hydrolase activity"/>
    <property type="evidence" value="ECO:0007669"/>
    <property type="project" value="UniProtKB-KW"/>
</dbReference>
<dbReference type="SMART" id="SM01027">
    <property type="entry name" value="Beta-Casp"/>
    <property type="match status" value="1"/>
</dbReference>
<dbReference type="Pfam" id="PF00753">
    <property type="entry name" value="Lactamase_B"/>
    <property type="match status" value="1"/>
</dbReference>
<dbReference type="Pfam" id="PF10996">
    <property type="entry name" value="Beta-Casp"/>
    <property type="match status" value="1"/>
</dbReference>
<dbReference type="PANTHER" id="PTHR11203:SF37">
    <property type="entry name" value="INTEGRATOR COMPLEX SUBUNIT 11"/>
    <property type="match status" value="1"/>
</dbReference>
<dbReference type="SUPFAM" id="SSF56281">
    <property type="entry name" value="Metallo-hydrolase/oxidoreductase"/>
    <property type="match status" value="1"/>
</dbReference>
<evidence type="ECO:0000313" key="5">
    <source>
        <dbReference type="Proteomes" id="UP000034562"/>
    </source>
</evidence>
<name>A0A0G0SZ11_9BACT</name>
<keyword evidence="1" id="KW-0378">Hydrolase</keyword>
<dbReference type="Gene3D" id="3.60.15.10">
    <property type="entry name" value="Ribonuclease Z/Hydroxyacylglutathione hydrolase-like"/>
    <property type="match status" value="1"/>
</dbReference>
<dbReference type="InterPro" id="IPR050698">
    <property type="entry name" value="MBL"/>
</dbReference>
<dbReference type="PANTHER" id="PTHR11203">
    <property type="entry name" value="CLEAVAGE AND POLYADENYLATION SPECIFICITY FACTOR FAMILY MEMBER"/>
    <property type="match status" value="1"/>
</dbReference>
<protein>
    <submittedName>
        <fullName evidence="4">Metallo-beta-lactamase family protein, RNA-specific</fullName>
    </submittedName>
</protein>
<evidence type="ECO:0000259" key="2">
    <source>
        <dbReference type="SMART" id="SM00849"/>
    </source>
</evidence>
<dbReference type="InterPro" id="IPR022712">
    <property type="entry name" value="Beta_Casp"/>
</dbReference>
<feature type="domain" description="Metallo-beta-lactamase" evidence="2">
    <location>
        <begin position="13"/>
        <end position="213"/>
    </location>
</feature>
<feature type="domain" description="Beta-Casp" evidence="3">
    <location>
        <begin position="234"/>
        <end position="351"/>
    </location>
</feature>
<dbReference type="PATRIC" id="fig|1618563.3.peg.570"/>
<dbReference type="InterPro" id="IPR036866">
    <property type="entry name" value="RibonucZ/Hydroxyglut_hydro"/>
</dbReference>
<evidence type="ECO:0000256" key="1">
    <source>
        <dbReference type="ARBA" id="ARBA00022801"/>
    </source>
</evidence>
<dbReference type="Proteomes" id="UP000034562">
    <property type="component" value="Unassembled WGS sequence"/>
</dbReference>
<dbReference type="GO" id="GO:0004521">
    <property type="term" value="F:RNA endonuclease activity"/>
    <property type="evidence" value="ECO:0007669"/>
    <property type="project" value="TreeGrafter"/>
</dbReference>
<reference evidence="4 5" key="1">
    <citation type="journal article" date="2015" name="Nature">
        <title>rRNA introns, odd ribosomes, and small enigmatic genomes across a large radiation of phyla.</title>
        <authorList>
            <person name="Brown C.T."/>
            <person name="Hug L.A."/>
            <person name="Thomas B.C."/>
            <person name="Sharon I."/>
            <person name="Castelle C.J."/>
            <person name="Singh A."/>
            <person name="Wilkins M.J."/>
            <person name="Williams K.H."/>
            <person name="Banfield J.F."/>
        </authorList>
    </citation>
    <scope>NUCLEOTIDE SEQUENCE [LARGE SCALE GENOMIC DNA]</scope>
</reference>
<dbReference type="STRING" id="1618563.UU12_C0032G0010"/>
<dbReference type="Pfam" id="PF07521">
    <property type="entry name" value="RMMBL"/>
    <property type="match status" value="1"/>
</dbReference>
<accession>A0A0G0SZ11</accession>
<dbReference type="AlphaFoldDB" id="A0A0G0SZ11"/>
<dbReference type="Gene3D" id="3.40.50.10890">
    <property type="match status" value="1"/>
</dbReference>
<dbReference type="EMBL" id="LBZK01000032">
    <property type="protein sequence ID" value="KKR70009.1"/>
    <property type="molecule type" value="Genomic_DNA"/>
</dbReference>
<dbReference type="SMART" id="SM00849">
    <property type="entry name" value="Lactamase_B"/>
    <property type="match status" value="1"/>
</dbReference>
<dbReference type="InterPro" id="IPR011108">
    <property type="entry name" value="RMMBL"/>
</dbReference>
<proteinExistence type="predicted"/>
<comment type="caution">
    <text evidence="4">The sequence shown here is derived from an EMBL/GenBank/DDBJ whole genome shotgun (WGS) entry which is preliminary data.</text>
</comment>
<gene>
    <name evidence="4" type="ORF">UU12_C0032G0010</name>
</gene>
<sequence>MKIKFLGAAGTVTGSSYVLTLDSGQAILIDLGLFQGVEEIEKLNYEPFDYDCSQLTGAILTHAHLDHCGRLPILLPRGFKGNIYMTAPTRDLTELSLLDSAKIAREDDKKYLYDRNLALKTFKQFVTKKYHEPFKIGGFTVTMRDAGHILGSASLEISNGGEKIVFSGDLGNYPEALVKETEMIESADTVVMESTYGDRLHPSEDPAEMVRAEINAVEKSGGTLLIPAFSLERTQELMHMIGHLKTEGKILVRTPVFMDSPMGNKATEIYLNYPELFNAHVQSELKDGGTFDFPGISYKFIEQSGAKVIIAGSGMMTGGRILKHAEHYLPMAATRLLIVGYQGEGTTGRELLEGKRKVVIEGREVVVAAIISETKAMSSHPDQGQLLTWLKHIRGVKKVFLIHGEDGPREILAKKISEDLGIGDVVRPKLNQETS</sequence>
<dbReference type="CDD" id="cd16295">
    <property type="entry name" value="TTHA0252-CPSF-like_MBL-fold"/>
    <property type="match status" value="1"/>
</dbReference>